<sequence>MNRPVEWRYVAVGLGFVGLAGTRAAQGEPVWAAVFAVAAAVDFWLAVHEGARRAEAGGRGGTAVPGTAVGAPAASGPAVGAAGAAGSAAYGPDPAVARRSLERYRTSARQWQVIGAVGVLLGGALLMIEPPLAVFAGAAALFALYRARRDGRAVATLRRAALAQR</sequence>
<proteinExistence type="predicted"/>
<evidence type="ECO:0000313" key="3">
    <source>
        <dbReference type="Proteomes" id="UP001166784"/>
    </source>
</evidence>
<name>A0ABS9SSU6_9ACTN</name>
<dbReference type="Proteomes" id="UP001166784">
    <property type="component" value="Unassembled WGS sequence"/>
</dbReference>
<feature type="transmembrane region" description="Helical" evidence="1">
    <location>
        <begin position="7"/>
        <end position="24"/>
    </location>
</feature>
<keyword evidence="1" id="KW-0812">Transmembrane</keyword>
<reference evidence="2" key="2">
    <citation type="journal article" date="2023" name="Int. J. Syst. Evol. Microbiol.">
        <title>Streptomyces marispadix sp. nov., isolated from marine beach sediment of the Northern Coast of Portugal.</title>
        <authorList>
            <person name="dos Santos J.D.N."/>
            <person name="Vitorino I.R."/>
            <person name="Kallscheuer N."/>
            <person name="Srivastava A."/>
            <person name="Krautwurst S."/>
            <person name="Marz M."/>
            <person name="Jogler C."/>
            <person name="Lobo Da Cunha A."/>
            <person name="Catita J."/>
            <person name="Goncalves H."/>
            <person name="Gonzalez I."/>
            <person name="Reyes F."/>
            <person name="Lage O.M."/>
        </authorList>
    </citation>
    <scope>NUCLEOTIDE SEQUENCE</scope>
    <source>
        <strain evidence="2">M600PL45_2</strain>
    </source>
</reference>
<keyword evidence="1" id="KW-1133">Transmembrane helix</keyword>
<evidence type="ECO:0000256" key="1">
    <source>
        <dbReference type="SAM" id="Phobius"/>
    </source>
</evidence>
<feature type="transmembrane region" description="Helical" evidence="1">
    <location>
        <begin position="108"/>
        <end position="126"/>
    </location>
</feature>
<gene>
    <name evidence="2" type="ORF">MMA15_02685</name>
</gene>
<comment type="caution">
    <text evidence="2">The sequence shown here is derived from an EMBL/GenBank/DDBJ whole genome shotgun (WGS) entry which is preliminary data.</text>
</comment>
<dbReference type="RefSeq" id="WP_241057320.1">
    <property type="nucleotide sequence ID" value="NZ_JAKWJU010000002.1"/>
</dbReference>
<feature type="transmembrane region" description="Helical" evidence="1">
    <location>
        <begin position="30"/>
        <end position="47"/>
    </location>
</feature>
<keyword evidence="3" id="KW-1185">Reference proteome</keyword>
<evidence type="ECO:0008006" key="4">
    <source>
        <dbReference type="Google" id="ProtNLM"/>
    </source>
</evidence>
<organism evidence="2 3">
    <name type="scientific">Streptomyces marispadix</name>
    <dbReference type="NCBI Taxonomy" id="2922868"/>
    <lineage>
        <taxon>Bacteria</taxon>
        <taxon>Bacillati</taxon>
        <taxon>Actinomycetota</taxon>
        <taxon>Actinomycetes</taxon>
        <taxon>Kitasatosporales</taxon>
        <taxon>Streptomycetaceae</taxon>
        <taxon>Streptomyces</taxon>
    </lineage>
</organism>
<keyword evidence="1" id="KW-0472">Membrane</keyword>
<evidence type="ECO:0000313" key="2">
    <source>
        <dbReference type="EMBL" id="MCH6159361.1"/>
    </source>
</evidence>
<reference evidence="2" key="1">
    <citation type="submission" date="2022-03" db="EMBL/GenBank/DDBJ databases">
        <authorList>
            <person name="Santos J.D.N."/>
            <person name="Kallscheuer N."/>
            <person name="Jogler C."/>
            <person name="Lage O.M."/>
        </authorList>
    </citation>
    <scope>NUCLEOTIDE SEQUENCE</scope>
    <source>
        <strain evidence="2">M600PL45_2</strain>
    </source>
</reference>
<accession>A0ABS9SSU6</accession>
<protein>
    <recommendedName>
        <fullName evidence="4">Integral membrane protein</fullName>
    </recommendedName>
</protein>
<dbReference type="EMBL" id="JAKWJU010000002">
    <property type="protein sequence ID" value="MCH6159361.1"/>
    <property type="molecule type" value="Genomic_DNA"/>
</dbReference>